<dbReference type="InterPro" id="IPR029063">
    <property type="entry name" value="SAM-dependent_MTases_sf"/>
</dbReference>
<evidence type="ECO:0000256" key="1">
    <source>
        <dbReference type="ARBA" id="ARBA00022679"/>
    </source>
</evidence>
<evidence type="ECO:0000313" key="4">
    <source>
        <dbReference type="Proteomes" id="UP000703038"/>
    </source>
</evidence>
<dbReference type="GO" id="GO:0032259">
    <property type="term" value="P:methylation"/>
    <property type="evidence" value="ECO:0007669"/>
    <property type="project" value="UniProtKB-KW"/>
</dbReference>
<feature type="domain" description="Methyltransferase type 11" evidence="2">
    <location>
        <begin position="18"/>
        <end position="120"/>
    </location>
</feature>
<sequence>MLTMDFDRLGFGAGDRVIDIGCGQGRHSYELYRRGAHVTAFDQNADELDEVKVMFGAMAEEKQVPESATAETVVGDALSLPFPDEWFDGVIVSEMLEHVPDDASAIAEIARVVRPGGTVAVSVPRWLPERVCWSLSDEYHANEGGHVRIYRASDLAASLTAAGLEVTHTHHAHALHAPYWWLKCAVGVRNDDHPLVRGYHSMLVWDMMKAPRTTRVLEQVLNPVIGKSVVIYLRKPQTGIGGPGAGRGAH</sequence>
<organism evidence="3 4">
    <name type="scientific">Rhodococcoides corynebacterioides</name>
    <dbReference type="NCBI Taxonomy" id="53972"/>
    <lineage>
        <taxon>Bacteria</taxon>
        <taxon>Bacillati</taxon>
        <taxon>Actinomycetota</taxon>
        <taxon>Actinomycetes</taxon>
        <taxon>Mycobacteriales</taxon>
        <taxon>Nocardiaceae</taxon>
        <taxon>Rhodococcoides</taxon>
    </lineage>
</organism>
<keyword evidence="1" id="KW-0808">Transferase</keyword>
<dbReference type="EMBL" id="JAFBBK010000001">
    <property type="protein sequence ID" value="MBM7413927.1"/>
    <property type="molecule type" value="Genomic_DNA"/>
</dbReference>
<dbReference type="PANTHER" id="PTHR44068:SF11">
    <property type="entry name" value="GERANYL DIPHOSPHATE 2-C-METHYLTRANSFERASE"/>
    <property type="match status" value="1"/>
</dbReference>
<proteinExistence type="predicted"/>
<accession>A0ABS2KPP6</accession>
<dbReference type="GO" id="GO:0008168">
    <property type="term" value="F:methyltransferase activity"/>
    <property type="evidence" value="ECO:0007669"/>
    <property type="project" value="UniProtKB-KW"/>
</dbReference>
<keyword evidence="4" id="KW-1185">Reference proteome</keyword>
<dbReference type="PANTHER" id="PTHR44068">
    <property type="entry name" value="ZGC:194242"/>
    <property type="match status" value="1"/>
</dbReference>
<dbReference type="SUPFAM" id="SSF53335">
    <property type="entry name" value="S-adenosyl-L-methionine-dependent methyltransferases"/>
    <property type="match status" value="1"/>
</dbReference>
<keyword evidence="3" id="KW-0489">Methyltransferase</keyword>
<dbReference type="Proteomes" id="UP000703038">
    <property type="component" value="Unassembled WGS sequence"/>
</dbReference>
<protein>
    <submittedName>
        <fullName evidence="3">SAM-dependent methyltransferase</fullName>
    </submittedName>
</protein>
<dbReference type="InterPro" id="IPR050447">
    <property type="entry name" value="Erg6_SMT_methyltransf"/>
</dbReference>
<dbReference type="Gene3D" id="3.40.50.150">
    <property type="entry name" value="Vaccinia Virus protein VP39"/>
    <property type="match status" value="1"/>
</dbReference>
<dbReference type="RefSeq" id="WP_204866664.1">
    <property type="nucleotide sequence ID" value="NZ_JAFBBK010000001.1"/>
</dbReference>
<dbReference type="InterPro" id="IPR013216">
    <property type="entry name" value="Methyltransf_11"/>
</dbReference>
<gene>
    <name evidence="3" type="ORF">JOE42_000660</name>
</gene>
<evidence type="ECO:0000259" key="2">
    <source>
        <dbReference type="Pfam" id="PF08241"/>
    </source>
</evidence>
<comment type="caution">
    <text evidence="3">The sequence shown here is derived from an EMBL/GenBank/DDBJ whole genome shotgun (WGS) entry which is preliminary data.</text>
</comment>
<reference evidence="3 4" key="1">
    <citation type="submission" date="2021-01" db="EMBL/GenBank/DDBJ databases">
        <title>Genomics of switchgrass bacterial isolates.</title>
        <authorList>
            <person name="Shade A."/>
        </authorList>
    </citation>
    <scope>NUCLEOTIDE SEQUENCE [LARGE SCALE GENOMIC DNA]</scope>
    <source>
        <strain evidence="3 4">PvP111</strain>
    </source>
</reference>
<dbReference type="Pfam" id="PF08241">
    <property type="entry name" value="Methyltransf_11"/>
    <property type="match status" value="1"/>
</dbReference>
<evidence type="ECO:0000313" key="3">
    <source>
        <dbReference type="EMBL" id="MBM7413927.1"/>
    </source>
</evidence>
<dbReference type="CDD" id="cd02440">
    <property type="entry name" value="AdoMet_MTases"/>
    <property type="match status" value="1"/>
</dbReference>
<name>A0ABS2KPP6_9NOCA</name>